<feature type="compositionally biased region" description="Basic and acidic residues" evidence="6">
    <location>
        <begin position="1033"/>
        <end position="1043"/>
    </location>
</feature>
<dbReference type="GO" id="GO:0016208">
    <property type="term" value="F:AMP binding"/>
    <property type="evidence" value="ECO:0007669"/>
    <property type="project" value="TreeGrafter"/>
</dbReference>
<dbReference type="CTD" id="42515"/>
<dbReference type="GO" id="GO:0005737">
    <property type="term" value="C:cytoplasm"/>
    <property type="evidence" value="ECO:0007669"/>
    <property type="project" value="TreeGrafter"/>
</dbReference>
<feature type="region of interest" description="Disordered" evidence="6">
    <location>
        <begin position="975"/>
        <end position="1057"/>
    </location>
</feature>
<dbReference type="Proteomes" id="UP000694843">
    <property type="component" value="Unplaced"/>
</dbReference>
<dbReference type="PANTHER" id="PTHR13780">
    <property type="entry name" value="AMP-ACTIVATED PROTEIN KINASE, GAMMA REGULATORY SUBUNIT"/>
    <property type="match status" value="1"/>
</dbReference>
<dbReference type="GO" id="GO:0019887">
    <property type="term" value="F:protein kinase regulator activity"/>
    <property type="evidence" value="ECO:0007669"/>
    <property type="project" value="TreeGrafter"/>
</dbReference>
<comment type="subunit">
    <text evidence="4">AMPK is a heterotrimer of an alpha catalytic subunit (PRKAA1 or PRKAA2), a beta (PRKAB1 or PRKAB2) and a gamma non-catalytic subunits (PRKAG1, PRKAG2 or PRKAG3). Interacts with FNIP1 and FNIP2.</text>
</comment>
<evidence type="ECO:0000256" key="6">
    <source>
        <dbReference type="SAM" id="MobiDB-lite"/>
    </source>
</evidence>
<feature type="region of interest" description="Disordered" evidence="6">
    <location>
        <begin position="272"/>
        <end position="291"/>
    </location>
</feature>
<feature type="domain" description="CBS" evidence="7">
    <location>
        <begin position="757"/>
        <end position="815"/>
    </location>
</feature>
<dbReference type="SUPFAM" id="SSF54631">
    <property type="entry name" value="CBS-domain pair"/>
    <property type="match status" value="2"/>
</dbReference>
<keyword evidence="2" id="KW-0677">Repeat</keyword>
<feature type="region of interest" description="Disordered" evidence="6">
    <location>
        <begin position="353"/>
        <end position="554"/>
    </location>
</feature>
<evidence type="ECO:0000313" key="9">
    <source>
        <dbReference type="RefSeq" id="XP_018023413.1"/>
    </source>
</evidence>
<dbReference type="RefSeq" id="XP_018023413.1">
    <property type="nucleotide sequence ID" value="XM_018167924.2"/>
</dbReference>
<dbReference type="CDD" id="cd04641">
    <property type="entry name" value="CBS_euAMPK_gamma-like_repeat2"/>
    <property type="match status" value="1"/>
</dbReference>
<protein>
    <submittedName>
        <fullName evidence="9">Uncharacterized protein LOC108679321 isoform X1</fullName>
    </submittedName>
</protein>
<dbReference type="GeneID" id="108679321"/>
<dbReference type="KEGG" id="hazt:108679321"/>
<evidence type="ECO:0000256" key="4">
    <source>
        <dbReference type="ARBA" id="ARBA00025878"/>
    </source>
</evidence>
<dbReference type="PANTHER" id="PTHR13780:SF35">
    <property type="entry name" value="LD22662P"/>
    <property type="match status" value="1"/>
</dbReference>
<keyword evidence="8" id="KW-1185">Reference proteome</keyword>
<comment type="similarity">
    <text evidence="1">Belongs to the 5'-AMP-activated protein kinase gamma subunit family.</text>
</comment>
<dbReference type="Gene3D" id="3.10.580.10">
    <property type="entry name" value="CBS-domain"/>
    <property type="match status" value="2"/>
</dbReference>
<dbReference type="GO" id="GO:0031588">
    <property type="term" value="C:nucleotide-activated protein kinase complex"/>
    <property type="evidence" value="ECO:0007669"/>
    <property type="project" value="TreeGrafter"/>
</dbReference>
<evidence type="ECO:0000259" key="7">
    <source>
        <dbReference type="PROSITE" id="PS51371"/>
    </source>
</evidence>
<name>A0A8B7PBF2_HYAAZ</name>
<gene>
    <name evidence="9" type="primary">LOC108679321</name>
</gene>
<evidence type="ECO:0000256" key="3">
    <source>
        <dbReference type="ARBA" id="ARBA00023122"/>
    </source>
</evidence>
<feature type="domain" description="CBS" evidence="7">
    <location>
        <begin position="676"/>
        <end position="737"/>
    </location>
</feature>
<feature type="domain" description="CBS" evidence="7">
    <location>
        <begin position="832"/>
        <end position="888"/>
    </location>
</feature>
<feature type="domain" description="CBS" evidence="7">
    <location>
        <begin position="901"/>
        <end position="962"/>
    </location>
</feature>
<dbReference type="Pfam" id="PF00571">
    <property type="entry name" value="CBS"/>
    <property type="match status" value="4"/>
</dbReference>
<feature type="compositionally biased region" description="Low complexity" evidence="6">
    <location>
        <begin position="138"/>
        <end position="160"/>
    </location>
</feature>
<dbReference type="GO" id="GO:0019901">
    <property type="term" value="F:protein kinase binding"/>
    <property type="evidence" value="ECO:0007669"/>
    <property type="project" value="TreeGrafter"/>
</dbReference>
<dbReference type="InterPro" id="IPR046342">
    <property type="entry name" value="CBS_dom_sf"/>
</dbReference>
<sequence length="1057" mass="116493">MSDSDPKRHHSTSKEAGVMRATPPPKSPLVMKSYSAGPERIKIATPEHQVRGPHLSHGMKSLSAGPERIKVSLPGASFLSVDGDERSKHVRRRSGSGLQDLSGGHVANTPEHPKSSSKSLLNNFLHPINTLRRRSVSRESSSSEGESNSSRSRLASGNSSKVGDADLEHGHKGGQSVFLSVITGGHRESRSLNSSRRNSIELAKEVKETKSKELKAHSGRSGVRKNSLDVTKERKFAENLKELKNRKPEIFLSDNERSVHSNRKDSYDLFKHQKNQEQNQNNKRTRGKDKTKLTKMKSLGESFSLKIPVSNLRRNSFDAFSFRNLFGTSSHKNSVEDLKNKDKKLTGLEAFLRVHSDSTKRRHSVGGEEASNSEPSHVYRPMPRHRRRLGSYGFSGKSDDQSTSGTSRCVTPSIVISNNDNGQLKNRRSSGPDVVVSPPSGSSSSCGSIDGSDFSCSDITNENSRSMSHSSISSLDSEEKSHSSAITSESDEDEEPPPRAGGHHHRPKHHRPLVKPRQAPRTNSTTDDDVFDSSESISSDEEEEPAPKASEIPPRGEFWASLQATPPPLELDASSAEDLLSMYDSFLFPGDDYENLSPRFSGRRNSGDLNERSRAASGSLGSVYIRGCDYASAATVFRESRGLPSADPLLQLLAKEDESKILMKFFQLHRSHDLIPTSAKLVIFDTSLQVKKAFYALVHNGVRAAPLWDRDKQKFVGMLTITDFIRILHSFHLNQDPQMENLEDHRLHMWRTFLKDDDRPFININPEASLYEAIRLLIHHKIHRLPVIDPATGNVLYIITHKRILKFLYLYINELPKPLVLQKTLAELGIGTYTNIVTASPDTLIIEALDKFVKHRVSALPIVDSDGKLIDIYAKFDVINLAAEGTYSNLNVTLRQANESRNEWFEGVQHCTKDERLCTVMDRIVRAEVHRLVVVDGARKVTGVISLSDILQELVLKPSGDLTVLQKITVSDVGAEAAPSSSPSSPSPISPPSATVPLTKSGSEESCGDTDQLTEGLASPEAGKGSSGDSEDEGRYSMDKSEETPPVATPEGIPISG</sequence>
<evidence type="ECO:0000313" key="8">
    <source>
        <dbReference type="Proteomes" id="UP000694843"/>
    </source>
</evidence>
<evidence type="ECO:0000256" key="1">
    <source>
        <dbReference type="ARBA" id="ARBA00006750"/>
    </source>
</evidence>
<evidence type="ECO:0000256" key="5">
    <source>
        <dbReference type="PROSITE-ProRule" id="PRU00703"/>
    </source>
</evidence>
<accession>A0A8B7PBF2</accession>
<feature type="compositionally biased region" description="Acidic residues" evidence="6">
    <location>
        <begin position="526"/>
        <end position="544"/>
    </location>
</feature>
<feature type="region of interest" description="Disordered" evidence="6">
    <location>
        <begin position="1"/>
        <end position="227"/>
    </location>
</feature>
<evidence type="ECO:0000256" key="2">
    <source>
        <dbReference type="ARBA" id="ARBA00022737"/>
    </source>
</evidence>
<proteinExistence type="inferred from homology"/>
<feature type="compositionally biased region" description="Basic and acidic residues" evidence="6">
    <location>
        <begin position="198"/>
        <end position="216"/>
    </location>
</feature>
<feature type="compositionally biased region" description="Polar residues" evidence="6">
    <location>
        <begin position="401"/>
        <end position="424"/>
    </location>
</feature>
<feature type="compositionally biased region" description="Basic residues" evidence="6">
    <location>
        <begin position="501"/>
        <end position="514"/>
    </location>
</feature>
<keyword evidence="3 5" id="KW-0129">CBS domain</keyword>
<dbReference type="GO" id="GO:0005634">
    <property type="term" value="C:nucleus"/>
    <property type="evidence" value="ECO:0007669"/>
    <property type="project" value="TreeGrafter"/>
</dbReference>
<feature type="compositionally biased region" description="Low complexity" evidence="6">
    <location>
        <begin position="429"/>
        <end position="475"/>
    </location>
</feature>
<dbReference type="InterPro" id="IPR000644">
    <property type="entry name" value="CBS_dom"/>
</dbReference>
<dbReference type="OrthoDB" id="449052at2759"/>
<dbReference type="CDD" id="cd04618">
    <property type="entry name" value="CBS_euAMPK_gamma-like_repeat1"/>
    <property type="match status" value="1"/>
</dbReference>
<dbReference type="SMART" id="SM00116">
    <property type="entry name" value="CBS"/>
    <property type="match status" value="4"/>
</dbReference>
<dbReference type="AlphaFoldDB" id="A0A8B7PBF2"/>
<dbReference type="InterPro" id="IPR050511">
    <property type="entry name" value="AMPK_gamma/SDS23_families"/>
</dbReference>
<reference evidence="9" key="1">
    <citation type="submission" date="2025-08" db="UniProtKB">
        <authorList>
            <consortium name="RefSeq"/>
        </authorList>
    </citation>
    <scope>IDENTIFICATION</scope>
    <source>
        <tissue evidence="9">Whole organism</tissue>
    </source>
</reference>
<organism evidence="8 9">
    <name type="scientific">Hyalella azteca</name>
    <name type="common">Amphipod</name>
    <dbReference type="NCBI Taxonomy" id="294128"/>
    <lineage>
        <taxon>Eukaryota</taxon>
        <taxon>Metazoa</taxon>
        <taxon>Ecdysozoa</taxon>
        <taxon>Arthropoda</taxon>
        <taxon>Crustacea</taxon>
        <taxon>Multicrustacea</taxon>
        <taxon>Malacostraca</taxon>
        <taxon>Eumalacostraca</taxon>
        <taxon>Peracarida</taxon>
        <taxon>Amphipoda</taxon>
        <taxon>Senticaudata</taxon>
        <taxon>Talitrida</taxon>
        <taxon>Talitroidea</taxon>
        <taxon>Hyalellidae</taxon>
        <taxon>Hyalella</taxon>
    </lineage>
</organism>
<dbReference type="PROSITE" id="PS51371">
    <property type="entry name" value="CBS"/>
    <property type="match status" value="4"/>
</dbReference>